<name>A0AAD6SAR6_9AGAR</name>
<gene>
    <name evidence="2" type="ORF">C8F04DRAFT_1309964</name>
</gene>
<keyword evidence="3" id="KW-1185">Reference proteome</keyword>
<organism evidence="2 3">
    <name type="scientific">Mycena alexandri</name>
    <dbReference type="NCBI Taxonomy" id="1745969"/>
    <lineage>
        <taxon>Eukaryota</taxon>
        <taxon>Fungi</taxon>
        <taxon>Dikarya</taxon>
        <taxon>Basidiomycota</taxon>
        <taxon>Agaricomycotina</taxon>
        <taxon>Agaricomycetes</taxon>
        <taxon>Agaricomycetidae</taxon>
        <taxon>Agaricales</taxon>
        <taxon>Marasmiineae</taxon>
        <taxon>Mycenaceae</taxon>
        <taxon>Mycena</taxon>
    </lineage>
</organism>
<accession>A0AAD6SAR6</accession>
<proteinExistence type="predicted"/>
<evidence type="ECO:0000313" key="3">
    <source>
        <dbReference type="Proteomes" id="UP001218188"/>
    </source>
</evidence>
<evidence type="ECO:0000313" key="2">
    <source>
        <dbReference type="EMBL" id="KAJ7022840.1"/>
    </source>
</evidence>
<dbReference type="EMBL" id="JARJCM010000201">
    <property type="protein sequence ID" value="KAJ7022840.1"/>
    <property type="molecule type" value="Genomic_DNA"/>
</dbReference>
<reference evidence="2" key="1">
    <citation type="submission" date="2023-03" db="EMBL/GenBank/DDBJ databases">
        <title>Massive genome expansion in bonnet fungi (Mycena s.s.) driven by repeated elements and novel gene families across ecological guilds.</title>
        <authorList>
            <consortium name="Lawrence Berkeley National Laboratory"/>
            <person name="Harder C.B."/>
            <person name="Miyauchi S."/>
            <person name="Viragh M."/>
            <person name="Kuo A."/>
            <person name="Thoen E."/>
            <person name="Andreopoulos B."/>
            <person name="Lu D."/>
            <person name="Skrede I."/>
            <person name="Drula E."/>
            <person name="Henrissat B."/>
            <person name="Morin E."/>
            <person name="Kohler A."/>
            <person name="Barry K."/>
            <person name="LaButti K."/>
            <person name="Morin E."/>
            <person name="Salamov A."/>
            <person name="Lipzen A."/>
            <person name="Mereny Z."/>
            <person name="Hegedus B."/>
            <person name="Baldrian P."/>
            <person name="Stursova M."/>
            <person name="Weitz H."/>
            <person name="Taylor A."/>
            <person name="Grigoriev I.V."/>
            <person name="Nagy L.G."/>
            <person name="Martin F."/>
            <person name="Kauserud H."/>
        </authorList>
    </citation>
    <scope>NUCLEOTIDE SEQUENCE</scope>
    <source>
        <strain evidence="2">CBHHK200</strain>
    </source>
</reference>
<keyword evidence="1" id="KW-1133">Transmembrane helix</keyword>
<dbReference type="AlphaFoldDB" id="A0AAD6SAR6"/>
<feature type="transmembrane region" description="Helical" evidence="1">
    <location>
        <begin position="7"/>
        <end position="31"/>
    </location>
</feature>
<protein>
    <submittedName>
        <fullName evidence="2">Uncharacterized protein</fullName>
    </submittedName>
</protein>
<sequence>MLLSIFGYALLIVLLAMSNWDCVLLFLSWIYSLASRWLTTPTILVVYGLVLIYLLLVVHGLATAHEKRQKRHKNVLVPYYDGNGQLQGWVRDTGGKDPGT</sequence>
<keyword evidence="1" id="KW-0812">Transmembrane</keyword>
<comment type="caution">
    <text evidence="2">The sequence shown here is derived from an EMBL/GenBank/DDBJ whole genome shotgun (WGS) entry which is preliminary data.</text>
</comment>
<evidence type="ECO:0000256" key="1">
    <source>
        <dbReference type="SAM" id="Phobius"/>
    </source>
</evidence>
<dbReference type="Proteomes" id="UP001218188">
    <property type="component" value="Unassembled WGS sequence"/>
</dbReference>
<feature type="transmembrane region" description="Helical" evidence="1">
    <location>
        <begin position="43"/>
        <end position="64"/>
    </location>
</feature>
<keyword evidence="1" id="KW-0472">Membrane</keyword>